<keyword evidence="2" id="KW-0815">Transposition</keyword>
<sequence length="969" mass="108706">MSTGISSSDFVGQWSLSFADIDFINSKPAATRLGLASQLKFFSARGFFADDGTLVPHDAAEYLAEQIGVPADELSGYDFGGRSARRHCAEILQYLGFRRMTRGDRDALSCWIIGELCPSGQSVSAMLEAVFLWCRDRNIYGPSAKELERLVRSQRQQYLDGWLHEVSAALPPGTVAAMEISLADAEGPTGFNAMKADAGQATLDNILEVTARLAFIRKLNLPRNMFSNINPAWIEHVARRVSGEKASEMRRHTVARQLALYAVYLMARETAMTDAMVELLVETVHKIGARSKRKVVGDIAKDVERVYGKERLLVDIATASIDDPDGRICDVIFPVVGKEKLAAIIKESNAKGALDRRIYAVMRNSWANHYRRMLPSLLSVLEFRSNNVVWRPVLSALDWIRARLEDGCRFVPQQDVPIDGVIPAKWRSSVIDGNGRVNRISYELCVLTQLRDCIRSKEIWVVGADRYRNPDDDLPKDFADRRSSYYSKLNLTQDACEFVAVVRQELEHELLLLNETMPRNEKVRILWRGENRISITPFKPAPEPKGLAAIKSEISQRWPMTGLLDVLKEAALDTGLLDAFETSASRVALPKAVLDQRLLFCLYGLGTNAGLKRVAGATTDASYEELLHVHRRFIHAGALREACARVANATLAVRNAAVWGDAGTACASDSTKFGAWDRNLMTEWHARYGGRGVMIYWHVEKRATCVYSQLKRCSSSEVASMIEGVLRHCTDLEIQRQYVDSHGQSAVGFAFCRLLGFELAPRLKAIARQKLALPDASFRTILPNLLPVLSNPINWEEIEQQYDEMVKYAAAMQTRTADPEAILRRFARAEVMHPTYKALSELGRAVKTIFLCRYLRQEAFRREIHEGLNVVENWNSANGFVFFGKGGEMATNRIDEQEASALALHLLQASLVYVNTRMLQTVLTEPSWQGRMAPEDYRGLTPLIYAHVNPYGRFDLDLDSRIDFDKIAA</sequence>
<dbReference type="AlphaFoldDB" id="A0A1C7P7R5"/>
<evidence type="ECO:0000256" key="1">
    <source>
        <dbReference type="ARBA" id="ARBA00009402"/>
    </source>
</evidence>
<dbReference type="InterPro" id="IPR002513">
    <property type="entry name" value="Tn3_Tnp_DDE_dom"/>
</dbReference>
<dbReference type="InterPro" id="IPR047653">
    <property type="entry name" value="Tn3-like_transpos"/>
</dbReference>
<dbReference type="OrthoDB" id="7281829at2"/>
<gene>
    <name evidence="8" type="ORF">ADU59_01290</name>
    <name evidence="7" type="ORF">ADU59_01615</name>
</gene>
<keyword evidence="9" id="KW-1185">Reference proteome</keyword>
<dbReference type="EMBL" id="LGLV01000002">
    <property type="protein sequence ID" value="OBZ97398.1"/>
    <property type="molecule type" value="Genomic_DNA"/>
</dbReference>
<geneLocation type="plasmid" evidence="9">
    <name>pf5.1b</name>
</geneLocation>
<evidence type="ECO:0000259" key="5">
    <source>
        <dbReference type="Pfam" id="PF01526"/>
    </source>
</evidence>
<dbReference type="Proteomes" id="UP000093111">
    <property type="component" value="Plasmid pF5.1c"/>
</dbReference>
<dbReference type="RefSeq" id="WP_068950919.1">
    <property type="nucleotide sequence ID" value="NZ_CM004503.1"/>
</dbReference>
<dbReference type="EMBL" id="LGLV01000003">
    <property type="protein sequence ID" value="OBZ97299.1"/>
    <property type="molecule type" value="Genomic_DNA"/>
</dbReference>
<evidence type="ECO:0000256" key="2">
    <source>
        <dbReference type="ARBA" id="ARBA00022578"/>
    </source>
</evidence>
<dbReference type="Pfam" id="PF13700">
    <property type="entry name" value="DUF4158"/>
    <property type="match status" value="1"/>
</dbReference>
<dbReference type="GO" id="GO:0006313">
    <property type="term" value="P:DNA transposition"/>
    <property type="evidence" value="ECO:0007669"/>
    <property type="project" value="InterPro"/>
</dbReference>
<geneLocation type="plasmid" evidence="8">
    <name>pF5.1b</name>
</geneLocation>
<dbReference type="GO" id="GO:0003677">
    <property type="term" value="F:DNA binding"/>
    <property type="evidence" value="ECO:0007669"/>
    <property type="project" value="UniProtKB-KW"/>
</dbReference>
<evidence type="ECO:0000313" key="7">
    <source>
        <dbReference type="EMBL" id="OBZ97299.1"/>
    </source>
</evidence>
<dbReference type="Pfam" id="PF01526">
    <property type="entry name" value="DDE_Tnp_Tn3"/>
    <property type="match status" value="1"/>
</dbReference>
<dbReference type="Proteomes" id="UP000093111">
    <property type="component" value="Plasmid pF5.1b"/>
</dbReference>
<proteinExistence type="inferred from homology"/>
<geneLocation type="plasmid" evidence="7">
    <name>pF5.1c</name>
</geneLocation>
<feature type="domain" description="Tn3 transposase DDE" evidence="5">
    <location>
        <begin position="565"/>
        <end position="954"/>
    </location>
</feature>
<evidence type="ECO:0000256" key="3">
    <source>
        <dbReference type="ARBA" id="ARBA00023125"/>
    </source>
</evidence>
<dbReference type="NCBIfam" id="NF033527">
    <property type="entry name" value="transpos_Tn3"/>
    <property type="match status" value="1"/>
</dbReference>
<keyword evidence="7" id="KW-0614">Plasmid</keyword>
<evidence type="ECO:0000313" key="9">
    <source>
        <dbReference type="Proteomes" id="UP000093111"/>
    </source>
</evidence>
<evidence type="ECO:0000259" key="6">
    <source>
        <dbReference type="Pfam" id="PF13700"/>
    </source>
</evidence>
<protein>
    <submittedName>
        <fullName evidence="7">Transposase</fullName>
    </submittedName>
</protein>
<comment type="caution">
    <text evidence="7">The sequence shown here is derived from an EMBL/GenBank/DDBJ whole genome shotgun (WGS) entry which is preliminary data.</text>
</comment>
<organism evidence="7 9">
    <name type="scientific">Pararhizobium polonicum</name>
    <dbReference type="NCBI Taxonomy" id="1612624"/>
    <lineage>
        <taxon>Bacteria</taxon>
        <taxon>Pseudomonadati</taxon>
        <taxon>Pseudomonadota</taxon>
        <taxon>Alphaproteobacteria</taxon>
        <taxon>Hyphomicrobiales</taxon>
        <taxon>Rhizobiaceae</taxon>
        <taxon>Rhizobium/Agrobacterium group</taxon>
        <taxon>Pararhizobium</taxon>
    </lineage>
</organism>
<dbReference type="PATRIC" id="fig|1612624.7.peg.271"/>
<evidence type="ECO:0000256" key="4">
    <source>
        <dbReference type="ARBA" id="ARBA00023172"/>
    </source>
</evidence>
<name>A0A1C7P7R5_9HYPH</name>
<geneLocation type="plasmid" evidence="9">
    <name>pf5.1c</name>
</geneLocation>
<accession>A0A1C7P7R5</accession>
<keyword evidence="3" id="KW-0238">DNA-binding</keyword>
<feature type="domain" description="DUF4158" evidence="6">
    <location>
        <begin position="9"/>
        <end position="152"/>
    </location>
</feature>
<evidence type="ECO:0000313" key="8">
    <source>
        <dbReference type="EMBL" id="OBZ97398.1"/>
    </source>
</evidence>
<dbReference type="GO" id="GO:0004803">
    <property type="term" value="F:transposase activity"/>
    <property type="evidence" value="ECO:0007669"/>
    <property type="project" value="InterPro"/>
</dbReference>
<comment type="similarity">
    <text evidence="1">Belongs to the transposase 7 family.</text>
</comment>
<dbReference type="InterPro" id="IPR025296">
    <property type="entry name" value="DUF4158"/>
</dbReference>
<keyword evidence="4" id="KW-0233">DNA recombination</keyword>
<reference evidence="7 9" key="1">
    <citation type="journal article" date="2016" name="Syst. Appl. Microbiol.">
        <title>Pararhizobium polonicum sp. nov. isolated from tumors on stone fruit rootstocks.</title>
        <authorList>
            <person name="Pulawska J."/>
            <person name="Kuzmanovic N."/>
            <person name="Willems A."/>
            <person name="Pothier J.F."/>
        </authorList>
    </citation>
    <scope>NUCLEOTIDE SEQUENCE [LARGE SCALE GENOMIC DNA]</scope>
    <source>
        <strain evidence="7 9">F5.1</strain>
        <plasmid evidence="8">pF5.1b</plasmid>
        <plasmid evidence="7">pF5.1c</plasmid>
    </source>
</reference>